<dbReference type="Proteomes" id="UP000214973">
    <property type="component" value="Chromosome 1"/>
</dbReference>
<dbReference type="EMBL" id="LT906470">
    <property type="protein sequence ID" value="SNV61433.1"/>
    <property type="molecule type" value="Genomic_DNA"/>
</dbReference>
<sequence>MRSLLSLLTYDNTMKLPTNCVITKVYFDLNGSEEVHCDIVNLDGKYITVCLSNYVGRLQVELLQLTRPLTIRQQSRIDDGSFTVSFSKEDIIQFVTEVRDVNKIHREFPFIVPGLLILESLWNHYKENKSVTGLEVKYRSPMIADDRAHIVVQPNGYSEGLVDDIVLFKFRVHHEHNSVCID</sequence>
<proteinExistence type="predicted"/>
<name>A0A239YSB3_9FIRM</name>
<evidence type="ECO:0000313" key="1">
    <source>
        <dbReference type="EMBL" id="SNV61433.1"/>
    </source>
</evidence>
<keyword evidence="2" id="KW-1185">Reference proteome</keyword>
<evidence type="ECO:0000313" key="2">
    <source>
        <dbReference type="Proteomes" id="UP000214973"/>
    </source>
</evidence>
<dbReference type="KEGG" id="vrm:44547418_00670"/>
<dbReference type="AlphaFoldDB" id="A0A239YSB3"/>
<organism evidence="1 2">
    <name type="scientific">Veillonella rodentium</name>
    <dbReference type="NCBI Taxonomy" id="248315"/>
    <lineage>
        <taxon>Bacteria</taxon>
        <taxon>Bacillati</taxon>
        <taxon>Bacillota</taxon>
        <taxon>Negativicutes</taxon>
        <taxon>Veillonellales</taxon>
        <taxon>Veillonellaceae</taxon>
        <taxon>Veillonella</taxon>
    </lineage>
</organism>
<protein>
    <submittedName>
        <fullName evidence="1">Uncharacterized protein</fullName>
    </submittedName>
</protein>
<gene>
    <name evidence="1" type="ORF">SAMEA44547418_00670</name>
</gene>
<reference evidence="1 2" key="1">
    <citation type="submission" date="2017-06" db="EMBL/GenBank/DDBJ databases">
        <authorList>
            <consortium name="Pathogen Informatics"/>
        </authorList>
    </citation>
    <scope>NUCLEOTIDE SEQUENCE [LARGE SCALE GENOMIC DNA]</scope>
    <source>
        <strain evidence="1 2">NCTC12018</strain>
    </source>
</reference>
<accession>A0A239YSB3</accession>